<proteinExistence type="predicted"/>
<dbReference type="InterPro" id="IPR012869">
    <property type="entry name" value="RHH_5"/>
</dbReference>
<dbReference type="EMBL" id="MT142499">
    <property type="protein sequence ID" value="QJA82939.1"/>
    <property type="molecule type" value="Genomic_DNA"/>
</dbReference>
<sequence length="62" mass="7269">MAIVKRTITSITMTEDVEHFLKWKAQKEGRSVSNLIDRIINREIENDPQFVRIEKEEGAIKL</sequence>
<evidence type="ECO:0000313" key="2">
    <source>
        <dbReference type="EMBL" id="QJA82939.1"/>
    </source>
</evidence>
<dbReference type="Pfam" id="PF07878">
    <property type="entry name" value="RHH_5"/>
    <property type="match status" value="1"/>
</dbReference>
<feature type="domain" description="CopG-like ribbon-helix-helix" evidence="1">
    <location>
        <begin position="10"/>
        <end position="42"/>
    </location>
</feature>
<organism evidence="2">
    <name type="scientific">viral metagenome</name>
    <dbReference type="NCBI Taxonomy" id="1070528"/>
    <lineage>
        <taxon>unclassified sequences</taxon>
        <taxon>metagenomes</taxon>
        <taxon>organismal metagenomes</taxon>
    </lineage>
</organism>
<reference evidence="2" key="1">
    <citation type="submission" date="2020-03" db="EMBL/GenBank/DDBJ databases">
        <title>The deep terrestrial virosphere.</title>
        <authorList>
            <person name="Holmfeldt K."/>
            <person name="Nilsson E."/>
            <person name="Simone D."/>
            <person name="Lopez-Fernandez M."/>
            <person name="Wu X."/>
            <person name="de Brujin I."/>
            <person name="Lundin D."/>
            <person name="Andersson A."/>
            <person name="Bertilsson S."/>
            <person name="Dopson M."/>
        </authorList>
    </citation>
    <scope>NUCLEOTIDE SEQUENCE</scope>
    <source>
        <strain evidence="2">MM415A00352</strain>
    </source>
</reference>
<protein>
    <submittedName>
        <fullName evidence="2">Putative ribbon-helix-helix protein repressor</fullName>
    </submittedName>
</protein>
<evidence type="ECO:0000259" key="1">
    <source>
        <dbReference type="Pfam" id="PF07878"/>
    </source>
</evidence>
<accession>A0A6M3KLK2</accession>
<gene>
    <name evidence="2" type="ORF">MM415A00352_0041</name>
</gene>
<name>A0A6M3KLK2_9ZZZZ</name>
<dbReference type="AlphaFoldDB" id="A0A6M3KLK2"/>